<protein>
    <submittedName>
        <fullName evidence="1">Uncharacterized protein</fullName>
    </submittedName>
</protein>
<evidence type="ECO:0000313" key="2">
    <source>
        <dbReference type="Proteomes" id="UP001162992"/>
    </source>
</evidence>
<accession>A0ACC2BH49</accession>
<proteinExistence type="predicted"/>
<reference evidence="2" key="1">
    <citation type="journal article" date="2024" name="Proc. Natl. Acad. Sci. U.S.A.">
        <title>Extraordinary preservation of gene collinearity over three hundred million years revealed in homosporous lycophytes.</title>
        <authorList>
            <person name="Li C."/>
            <person name="Wickell D."/>
            <person name="Kuo L.Y."/>
            <person name="Chen X."/>
            <person name="Nie B."/>
            <person name="Liao X."/>
            <person name="Peng D."/>
            <person name="Ji J."/>
            <person name="Jenkins J."/>
            <person name="Williams M."/>
            <person name="Shu S."/>
            <person name="Plott C."/>
            <person name="Barry K."/>
            <person name="Rajasekar S."/>
            <person name="Grimwood J."/>
            <person name="Han X."/>
            <person name="Sun S."/>
            <person name="Hou Z."/>
            <person name="He W."/>
            <person name="Dai G."/>
            <person name="Sun C."/>
            <person name="Schmutz J."/>
            <person name="Leebens-Mack J.H."/>
            <person name="Li F.W."/>
            <person name="Wang L."/>
        </authorList>
    </citation>
    <scope>NUCLEOTIDE SEQUENCE [LARGE SCALE GENOMIC DNA]</scope>
    <source>
        <strain evidence="2">cv. PW_Plant_1</strain>
    </source>
</reference>
<dbReference type="Proteomes" id="UP001162992">
    <property type="component" value="Chromosome 15"/>
</dbReference>
<sequence length="382" mass="42081">MVCTSKDSFIEAAPRSSICGHMSPKSQDAYDIKKLVACWRGHAIMGNKAFDFTLPARRQNVYDQYSKSSVFIPSFHESSSQVFLIDFMIGGVSAAISKSAAAPMERVKLLIQNEGELLKTGCLRESYKGIGDCFKRVVREEGVLALWRGNFANVIRYFPTQAFNFAFKDYFKTLFGFSKEKDGYWKWFAGNMASGGAAGATSSFLVYSLDYARTRLSNDTKNAQYGQNRQFNGLLDVYKKTLASDGILGLYRGFSASALGIIVYRSLYFGIYDSVKPLVLVGPLEGSFFGSFILGWMVTTVSGLTAYPFDTVRRRMMMTSGQTSKYKGAYDAFQQIVTMEGPSALFKGAGANILLGMAGAGVLASYDQFQLLIFRTSVSGST</sequence>
<comment type="caution">
    <text evidence="1">The sequence shown here is derived from an EMBL/GenBank/DDBJ whole genome shotgun (WGS) entry which is preliminary data.</text>
</comment>
<dbReference type="EMBL" id="CM055106">
    <property type="protein sequence ID" value="KAJ7529107.1"/>
    <property type="molecule type" value="Genomic_DNA"/>
</dbReference>
<organism evidence="1 2">
    <name type="scientific">Diphasiastrum complanatum</name>
    <name type="common">Issler's clubmoss</name>
    <name type="synonym">Lycopodium complanatum</name>
    <dbReference type="NCBI Taxonomy" id="34168"/>
    <lineage>
        <taxon>Eukaryota</taxon>
        <taxon>Viridiplantae</taxon>
        <taxon>Streptophyta</taxon>
        <taxon>Embryophyta</taxon>
        <taxon>Tracheophyta</taxon>
        <taxon>Lycopodiopsida</taxon>
        <taxon>Lycopodiales</taxon>
        <taxon>Lycopodiaceae</taxon>
        <taxon>Lycopodioideae</taxon>
        <taxon>Diphasiastrum</taxon>
    </lineage>
</organism>
<gene>
    <name evidence="1" type="ORF">O6H91_15G034200</name>
</gene>
<keyword evidence="2" id="KW-1185">Reference proteome</keyword>
<evidence type="ECO:0000313" key="1">
    <source>
        <dbReference type="EMBL" id="KAJ7529107.1"/>
    </source>
</evidence>
<name>A0ACC2BH49_DIPCM</name>